<gene>
    <name evidence="2" type="ORF">GCM10009564_01140</name>
</gene>
<organism evidence="2 3">
    <name type="scientific">Streptomyces thermogriseus</name>
    <dbReference type="NCBI Taxonomy" id="75292"/>
    <lineage>
        <taxon>Bacteria</taxon>
        <taxon>Bacillati</taxon>
        <taxon>Actinomycetota</taxon>
        <taxon>Actinomycetes</taxon>
        <taxon>Kitasatosporales</taxon>
        <taxon>Streptomycetaceae</taxon>
        <taxon>Streptomyces</taxon>
    </lineage>
</organism>
<name>A0ABN1SRA7_9ACTN</name>
<comment type="caution">
    <text evidence="2">The sequence shown here is derived from an EMBL/GenBank/DDBJ whole genome shotgun (WGS) entry which is preliminary data.</text>
</comment>
<evidence type="ECO:0000256" key="1">
    <source>
        <dbReference type="SAM" id="MobiDB-lite"/>
    </source>
</evidence>
<keyword evidence="3" id="KW-1185">Reference proteome</keyword>
<sequence>MRVAFAGKGGRRSRPRKARHGSLRAARIEATGGAGPGSPGSGRPCGYREL</sequence>
<evidence type="ECO:0000313" key="3">
    <source>
        <dbReference type="Proteomes" id="UP001501072"/>
    </source>
</evidence>
<accession>A0ABN1SRA7</accession>
<feature type="compositionally biased region" description="Low complexity" evidence="1">
    <location>
        <begin position="41"/>
        <end position="50"/>
    </location>
</feature>
<protein>
    <submittedName>
        <fullName evidence="2">Uncharacterized protein</fullName>
    </submittedName>
</protein>
<reference evidence="2 3" key="1">
    <citation type="journal article" date="2019" name="Int. J. Syst. Evol. Microbiol.">
        <title>The Global Catalogue of Microorganisms (GCM) 10K type strain sequencing project: providing services to taxonomists for standard genome sequencing and annotation.</title>
        <authorList>
            <consortium name="The Broad Institute Genomics Platform"/>
            <consortium name="The Broad Institute Genome Sequencing Center for Infectious Disease"/>
            <person name="Wu L."/>
            <person name="Ma J."/>
        </authorList>
    </citation>
    <scope>NUCLEOTIDE SEQUENCE [LARGE SCALE GENOMIC DNA]</scope>
    <source>
        <strain evidence="2 3">JCM 11269</strain>
    </source>
</reference>
<evidence type="ECO:0000313" key="2">
    <source>
        <dbReference type="EMBL" id="GAA1002705.1"/>
    </source>
</evidence>
<proteinExistence type="predicted"/>
<feature type="region of interest" description="Disordered" evidence="1">
    <location>
        <begin position="1"/>
        <end position="50"/>
    </location>
</feature>
<dbReference type="Proteomes" id="UP001501072">
    <property type="component" value="Unassembled WGS sequence"/>
</dbReference>
<dbReference type="EMBL" id="BAAAHU010000001">
    <property type="protein sequence ID" value="GAA1002705.1"/>
    <property type="molecule type" value="Genomic_DNA"/>
</dbReference>
<feature type="compositionally biased region" description="Basic residues" evidence="1">
    <location>
        <begin position="9"/>
        <end position="22"/>
    </location>
</feature>